<evidence type="ECO:0000256" key="4">
    <source>
        <dbReference type="ARBA" id="ARBA00022729"/>
    </source>
</evidence>
<evidence type="ECO:0000256" key="3">
    <source>
        <dbReference type="ARBA" id="ARBA00022490"/>
    </source>
</evidence>
<accession>A0A8J3BL16</accession>
<keyword evidence="5" id="KW-0969">Cilium</keyword>
<dbReference type="Proteomes" id="UP000612329">
    <property type="component" value="Unassembled WGS sequence"/>
</dbReference>
<evidence type="ECO:0000256" key="2">
    <source>
        <dbReference type="ARBA" id="ARBA00004496"/>
    </source>
</evidence>
<feature type="domain" description="MAM" evidence="9">
    <location>
        <begin position="40"/>
        <end position="208"/>
    </location>
</feature>
<evidence type="ECO:0000256" key="7">
    <source>
        <dbReference type="ARBA" id="ARBA00023273"/>
    </source>
</evidence>
<evidence type="ECO:0000313" key="11">
    <source>
        <dbReference type="Proteomes" id="UP000612329"/>
    </source>
</evidence>
<gene>
    <name evidence="10" type="ORF">GCM10007962_08750</name>
</gene>
<evidence type="ECO:0000256" key="1">
    <source>
        <dbReference type="ARBA" id="ARBA00004138"/>
    </source>
</evidence>
<dbReference type="PANTHER" id="PTHR23282">
    <property type="entry name" value="APICAL ENDOSOMAL GLYCOPROTEIN PRECURSOR"/>
    <property type="match status" value="1"/>
</dbReference>
<dbReference type="NCBIfam" id="NF012200">
    <property type="entry name" value="choice_anch_D"/>
    <property type="match status" value="3"/>
</dbReference>
<dbReference type="Pfam" id="PF00629">
    <property type="entry name" value="MAM"/>
    <property type="match status" value="1"/>
</dbReference>
<evidence type="ECO:0000313" key="10">
    <source>
        <dbReference type="EMBL" id="GGK16711.1"/>
    </source>
</evidence>
<evidence type="ECO:0000256" key="5">
    <source>
        <dbReference type="ARBA" id="ARBA00023069"/>
    </source>
</evidence>
<protein>
    <recommendedName>
        <fullName evidence="9">MAM domain-containing protein</fullName>
    </recommendedName>
</protein>
<dbReference type="CDD" id="cd06263">
    <property type="entry name" value="MAM"/>
    <property type="match status" value="1"/>
</dbReference>
<keyword evidence="6" id="KW-1015">Disulfide bond</keyword>
<dbReference type="Gene3D" id="2.60.40.10">
    <property type="entry name" value="Immunoglobulins"/>
    <property type="match status" value="3"/>
</dbReference>
<dbReference type="GO" id="GO:0016020">
    <property type="term" value="C:membrane"/>
    <property type="evidence" value="ECO:0007669"/>
    <property type="project" value="InterPro"/>
</dbReference>
<keyword evidence="4" id="KW-0732">Signal</keyword>
<dbReference type="InterPro" id="IPR006558">
    <property type="entry name" value="LamG-like"/>
</dbReference>
<dbReference type="InterPro" id="IPR051560">
    <property type="entry name" value="MAM_domain-containing"/>
</dbReference>
<dbReference type="InterPro" id="IPR013320">
    <property type="entry name" value="ConA-like_dom_sf"/>
</dbReference>
<feature type="compositionally biased region" description="Polar residues" evidence="8">
    <location>
        <begin position="49"/>
        <end position="59"/>
    </location>
</feature>
<dbReference type="PANTHER" id="PTHR23282:SF142">
    <property type="entry name" value="MAM DOMAIN-CONTAINING PROTEIN"/>
    <property type="match status" value="1"/>
</dbReference>
<dbReference type="PROSITE" id="PS50194">
    <property type="entry name" value="FILAMIN_REPEAT"/>
    <property type="match status" value="1"/>
</dbReference>
<dbReference type="RefSeq" id="WP_188650425.1">
    <property type="nucleotide sequence ID" value="NZ_BMNR01000002.1"/>
</dbReference>
<dbReference type="InterPro" id="IPR026444">
    <property type="entry name" value="Secre_tail"/>
</dbReference>
<dbReference type="Pfam" id="PF13385">
    <property type="entry name" value="Laminin_G_3"/>
    <property type="match status" value="1"/>
</dbReference>
<reference evidence="10" key="1">
    <citation type="journal article" date="2014" name="Int. J. Syst. Evol. Microbiol.">
        <title>Complete genome sequence of Corynebacterium casei LMG S-19264T (=DSM 44701T), isolated from a smear-ripened cheese.</title>
        <authorList>
            <consortium name="US DOE Joint Genome Institute (JGI-PGF)"/>
            <person name="Walter F."/>
            <person name="Albersmeier A."/>
            <person name="Kalinowski J."/>
            <person name="Ruckert C."/>
        </authorList>
    </citation>
    <scope>NUCLEOTIDE SEQUENCE</scope>
    <source>
        <strain evidence="10">JCM 12862</strain>
    </source>
</reference>
<dbReference type="EMBL" id="BMNR01000002">
    <property type="protein sequence ID" value="GGK16711.1"/>
    <property type="molecule type" value="Genomic_DNA"/>
</dbReference>
<name>A0A8J3BL16_9FLAO</name>
<dbReference type="NCBIfam" id="TIGR04183">
    <property type="entry name" value="Por_Secre_tail"/>
    <property type="match status" value="1"/>
</dbReference>
<reference evidence="10" key="2">
    <citation type="submission" date="2020-09" db="EMBL/GenBank/DDBJ databases">
        <authorList>
            <person name="Sun Q."/>
            <person name="Ohkuma M."/>
        </authorList>
    </citation>
    <scope>NUCLEOTIDE SEQUENCE</scope>
    <source>
        <strain evidence="10">JCM 12862</strain>
    </source>
</reference>
<dbReference type="InterPro" id="IPR013783">
    <property type="entry name" value="Ig-like_fold"/>
</dbReference>
<dbReference type="Pfam" id="PF26628">
    <property type="entry name" value="DUF8202"/>
    <property type="match status" value="1"/>
</dbReference>
<dbReference type="SMART" id="SM00560">
    <property type="entry name" value="LamGL"/>
    <property type="match status" value="1"/>
</dbReference>
<organism evidence="10 11">
    <name type="scientific">Yeosuana aromativorans</name>
    <dbReference type="NCBI Taxonomy" id="288019"/>
    <lineage>
        <taxon>Bacteria</taxon>
        <taxon>Pseudomonadati</taxon>
        <taxon>Bacteroidota</taxon>
        <taxon>Flavobacteriia</taxon>
        <taxon>Flavobacteriales</taxon>
        <taxon>Flavobacteriaceae</taxon>
        <taxon>Yeosuana</taxon>
    </lineage>
</organism>
<dbReference type="Gene3D" id="2.60.120.200">
    <property type="match status" value="2"/>
</dbReference>
<evidence type="ECO:0000256" key="8">
    <source>
        <dbReference type="SAM" id="MobiDB-lite"/>
    </source>
</evidence>
<keyword evidence="11" id="KW-1185">Reference proteome</keyword>
<comment type="subcellular location">
    <subcellularLocation>
        <location evidence="1">Cell projection</location>
        <location evidence="1">Cilium</location>
    </subcellularLocation>
    <subcellularLocation>
        <location evidence="2">Cytoplasm</location>
    </subcellularLocation>
</comment>
<dbReference type="InterPro" id="IPR017868">
    <property type="entry name" value="Filamin/ABP280_repeat-like"/>
</dbReference>
<dbReference type="GO" id="GO:0005975">
    <property type="term" value="P:carbohydrate metabolic process"/>
    <property type="evidence" value="ECO:0007669"/>
    <property type="project" value="UniProtKB-ARBA"/>
</dbReference>
<dbReference type="InterPro" id="IPR058515">
    <property type="entry name" value="DUF8202"/>
</dbReference>
<feature type="region of interest" description="Disordered" evidence="8">
    <location>
        <begin position="49"/>
        <end position="79"/>
    </location>
</feature>
<dbReference type="InterPro" id="IPR053879">
    <property type="entry name" value="HYDIN_VesB_CFA65-like_Ig"/>
</dbReference>
<proteinExistence type="predicted"/>
<keyword evidence="7" id="KW-0966">Cell projection</keyword>
<keyword evidence="3" id="KW-0963">Cytoplasm</keyword>
<evidence type="ECO:0000256" key="6">
    <source>
        <dbReference type="ARBA" id="ARBA00023157"/>
    </source>
</evidence>
<dbReference type="SMART" id="SM00137">
    <property type="entry name" value="MAM"/>
    <property type="match status" value="1"/>
</dbReference>
<dbReference type="Pfam" id="PF22544">
    <property type="entry name" value="HYDIN_VesB_CFA65-like_Ig"/>
    <property type="match status" value="1"/>
</dbReference>
<dbReference type="SUPFAM" id="SSF49899">
    <property type="entry name" value="Concanavalin A-like lectins/glucanases"/>
    <property type="match status" value="2"/>
</dbReference>
<dbReference type="InterPro" id="IPR000998">
    <property type="entry name" value="MAM_dom"/>
</dbReference>
<sequence>MNLSQTYTRYTNFVILLIFVILSKVTYSQTCSTTISSFPYSQSFETGTSGWTQPNTDNFDWTRDSAGTPSSGTGPSTGHSSTYYMYTEASSPRTAGDTANLESPCFDLTIATAATFSFWYHMYGSGMGNLYVELSTDNGASYPNLLWSHSGQVQTSNGQAYGNVSINLSAYVGQTVKIRFRGVIGSSYQSDMAIDDVALTATIASVPEINIKGNGTSIVDGDTTPTVTDDTDFGSVDVSSGTTVHTFTIQNVGTTSLSVGAISITGANAGDFSVTALPSSSVSGSGSTTFNITFNPSATGLRTASVSIVNGDSDENPYNFDIKGTGIIPTYSEVIVSVNWPNWSSENRVNVYDPSGTLLTTIENGYTGCCNDSYSTTLNLGCLLDASNYYIVMYDRYGDGWNGSGSNVTVTSGGSSVLSNSGAGTSSVGTTVYFNVSGGGACASSPEIDIQGNSNSINSGDTSPSLTDDTDFGNTNVTLGTVVNTFTIENTGSSALTIGAITFSGLNASDFTITSSPAASVAAGSTTTFNVTFNPSASGIRTATISIVNNDSDENPYTFDIKGTGTTTLQEIEITGLGNTILNGDVTPSVTDDTDFGNVLASSGTNVNTFTIQNLGTLSSLNLTGASPYVVISGANASDFMVTTIPSSTISASSSTTFAITFDPSALGLRTATVSIANNDSDENPYTFNIQGTGTDVKAPGGVITDLQLWLKSTEGLSYTDGQLVSLWQDQGNGADATVPAPGLEPTYRDDPAYNVNFNPVIDFDNDYNTASEDYGYTDTNRTTLVGPSGFYTQDIFLVTIPDVTVNSTLSSMDVFCGDKDPLTDERDGTGIGFGAYSVRFDNEILSYAVGTSPTGGSTPVDSRGYGIAHTGTTDSYSNAGIINSKNNDATTPTANILFYNGNDVGNTEVGLPQFSNVSNSRYFLGRSEAYKGSFDGRICEVITYSSKKSDADLTQERNRIQSYLAIKYGITLGTNGTSQDYVDSSGNVIWDQSANNGYNYDIAGIGRDDASDLNQKQSSSINNATDGTGPIEGILTIGLSDIYNTNNLNKSSNPTSFNDKEFLVWGNNGADLNLAASTITVNMSAGISPALNTDVTFTSMQRVWKVVENGGDIPACKVRIPQNAIRNISPPGSYLMFISDTGVFDPTADYRVLTPDGNGNLETTYDFDGTKYITFGYAPQVIAQRSIYFDGAVDYVDMEDNLDLNPTAFTISAWIKRDTGSVNASILSKRDAVYTEGYDFRINGSGQFEFALNGGAATLTSSVSIPENEWHQLAVIYDNGNATLYIDGVADTSASSLPAPVATSQSFYIAAAGKNSPTDFFAGNIDEVRIWNSALSEAQLHYIMNQEIENTSSSVDGKSIPTSITKNEVQPIPWSDLAGYYPMSIYTYTNTNDESGNNHQGALRNLDTVDRQTAPLPYQSQADGDWMTDATWLNNAVQTLPNDVSIIDGTTPINWNIVETNHNINIDTYSNMGRVRQLEALKVNSGTLRVNGNIASKTGNGLIITHYLKLDGTIDLEGESQLIQTSGSDLDKTSSGTLQRDQQGTADTYTYNYWSSPVGLSNNTTNNNSYKLPDVMTGVNFITSGYNGTASPLGIADYWIWKFDNKLSDDYSSWQHVRSTGTLLVGEGFTMKGPGTGSISTDQNYVFQGKPNNGDVNLTISSGNDYLVGNPYPSALDANQFILDNGSTIAGPGSTTGTLYFWEHWGGGSHVLAEYQGGYATYSLAGGVPAASLGTNDPDVATGGTPTKIPGRYIPVAQGFFVTAETGGTVKFNNGQRIFAPEDGTNSIFTKSSGGKNTNTSYNYPAKIDSRLKLRLGFNSSNKLHRQLLLTVDPNTSKGYDWGYDAPFNDDQKDDMYWMIENGRYVIQGIDAIDNQTIIPLGVKAKNSGLNTITIDKIENAPNDIKIYLHDTELGLYHDLNESDYGVYLTPGEYLDRFEIVFNNNQSKALSTSDIEDNMLNVYYSNEKNSVILMNSSLKEIDSAELFNILGQSVYKFDKEIETKSYQELKTNKLNSGTYILKLNAPEGIISKKVLIE</sequence>
<evidence type="ECO:0000259" key="9">
    <source>
        <dbReference type="PROSITE" id="PS50060"/>
    </source>
</evidence>
<feature type="compositionally biased region" description="Low complexity" evidence="8">
    <location>
        <begin position="65"/>
        <end position="79"/>
    </location>
</feature>
<comment type="caution">
    <text evidence="10">The sequence shown here is derived from an EMBL/GenBank/DDBJ whole genome shotgun (WGS) entry which is preliminary data.</text>
</comment>
<dbReference type="GO" id="GO:0004553">
    <property type="term" value="F:hydrolase activity, hydrolyzing O-glycosyl compounds"/>
    <property type="evidence" value="ECO:0007669"/>
    <property type="project" value="UniProtKB-ARBA"/>
</dbReference>
<dbReference type="PROSITE" id="PS50060">
    <property type="entry name" value="MAM_2"/>
    <property type="match status" value="1"/>
</dbReference>